<dbReference type="Pfam" id="PF19054">
    <property type="entry name" value="DUF5753"/>
    <property type="match status" value="1"/>
</dbReference>
<keyword evidence="3" id="KW-1185">Reference proteome</keyword>
<sequence>MAAKDEGSDSMRMFGAISKALRTAAGISQEALGEHVGYSKSLVQGVESGTRMPSQRYVELADPFLDANGTLLAAAAHLSRERFPSWFIDYLEAEKTALSLWVYDTQVINGLLQTEEYARAVFSARCPALEEEDIEARVQARLERQSLLTRKKPPCMMSFVMEEWLLYRRIGGLDAHRGQLEHLLELSERRNVSIQIMPTVCESHAGFNGPMHLLETPAHQWLVYVEGQKVGVMIDDPDQVSELYQRYAMIRSQALAPGDSVKLIEKLLGEL</sequence>
<evidence type="ECO:0000313" key="2">
    <source>
        <dbReference type="EMBL" id="MCQ4042068.1"/>
    </source>
</evidence>
<comment type="caution">
    <text evidence="2">The sequence shown here is derived from an EMBL/GenBank/DDBJ whole genome shotgun (WGS) entry which is preliminary data.</text>
</comment>
<organism evidence="2 3">
    <name type="scientific">Streptantibioticus rubrisoli</name>
    <dbReference type="NCBI Taxonomy" id="1387313"/>
    <lineage>
        <taxon>Bacteria</taxon>
        <taxon>Bacillati</taxon>
        <taxon>Actinomycetota</taxon>
        <taxon>Actinomycetes</taxon>
        <taxon>Kitasatosporales</taxon>
        <taxon>Streptomycetaceae</taxon>
        <taxon>Streptantibioticus</taxon>
    </lineage>
</organism>
<dbReference type="Proteomes" id="UP001206206">
    <property type="component" value="Unassembled WGS sequence"/>
</dbReference>
<proteinExistence type="predicted"/>
<reference evidence="2 3" key="1">
    <citation type="submission" date="2022-06" db="EMBL/GenBank/DDBJ databases">
        <title>Draft genome sequence of type strain Streptomyces rubrisoli DSM 42083.</title>
        <authorList>
            <person name="Duangmal K."/>
            <person name="Klaysubun C."/>
        </authorList>
    </citation>
    <scope>NUCLEOTIDE SEQUENCE [LARGE SCALE GENOMIC DNA]</scope>
    <source>
        <strain evidence="2 3">DSM 42083</strain>
    </source>
</reference>
<feature type="domain" description="HTH cro/C1-type" evidence="1">
    <location>
        <begin position="19"/>
        <end position="55"/>
    </location>
</feature>
<dbReference type="InterPro" id="IPR010982">
    <property type="entry name" value="Lambda_DNA-bd_dom_sf"/>
</dbReference>
<dbReference type="CDD" id="cd00093">
    <property type="entry name" value="HTH_XRE"/>
    <property type="match status" value="1"/>
</dbReference>
<evidence type="ECO:0000313" key="3">
    <source>
        <dbReference type="Proteomes" id="UP001206206"/>
    </source>
</evidence>
<dbReference type="SUPFAM" id="SSF47413">
    <property type="entry name" value="lambda repressor-like DNA-binding domains"/>
    <property type="match status" value="1"/>
</dbReference>
<dbReference type="InterPro" id="IPR001387">
    <property type="entry name" value="Cro/C1-type_HTH"/>
</dbReference>
<dbReference type="Gene3D" id="1.10.260.40">
    <property type="entry name" value="lambda repressor-like DNA-binding domains"/>
    <property type="match status" value="1"/>
</dbReference>
<dbReference type="EMBL" id="JANFNH010000005">
    <property type="protein sequence ID" value="MCQ4042068.1"/>
    <property type="molecule type" value="Genomic_DNA"/>
</dbReference>
<dbReference type="InterPro" id="IPR043917">
    <property type="entry name" value="DUF5753"/>
</dbReference>
<dbReference type="SMART" id="SM00530">
    <property type="entry name" value="HTH_XRE"/>
    <property type="match status" value="1"/>
</dbReference>
<dbReference type="PROSITE" id="PS50943">
    <property type="entry name" value="HTH_CROC1"/>
    <property type="match status" value="1"/>
</dbReference>
<evidence type="ECO:0000259" key="1">
    <source>
        <dbReference type="PROSITE" id="PS50943"/>
    </source>
</evidence>
<gene>
    <name evidence="2" type="ORF">NON19_08480</name>
</gene>
<accession>A0ABT1P9L9</accession>
<protein>
    <submittedName>
        <fullName evidence="2">Helix-turn-helix transcriptional regulator</fullName>
    </submittedName>
</protein>
<dbReference type="Pfam" id="PF13560">
    <property type="entry name" value="HTH_31"/>
    <property type="match status" value="1"/>
</dbReference>
<name>A0ABT1P9L9_9ACTN</name>
<dbReference type="RefSeq" id="WP_255926071.1">
    <property type="nucleotide sequence ID" value="NZ_JANFNH010000005.1"/>
</dbReference>